<evidence type="ECO:0000256" key="2">
    <source>
        <dbReference type="SAM" id="MobiDB-lite"/>
    </source>
</evidence>
<dbReference type="KEGG" id="cgr:2888373"/>
<keyword evidence="5" id="KW-1185">Reference proteome</keyword>
<feature type="compositionally biased region" description="Acidic residues" evidence="2">
    <location>
        <begin position="111"/>
        <end position="132"/>
    </location>
</feature>
<dbReference type="Proteomes" id="UP000002428">
    <property type="component" value="Chromosome G"/>
</dbReference>
<name>Q6FTB7_CANGA</name>
<accession>Q6FTB7</accession>
<feature type="repeat" description="TPR" evidence="1">
    <location>
        <begin position="164"/>
        <end position="197"/>
    </location>
</feature>
<dbReference type="PROSITE" id="PS50005">
    <property type="entry name" value="TPR"/>
    <property type="match status" value="1"/>
</dbReference>
<reference evidence="4 5" key="1">
    <citation type="journal article" date="2004" name="Nature">
        <title>Genome evolution in yeasts.</title>
        <authorList>
            <consortium name="Genolevures"/>
            <person name="Dujon B."/>
            <person name="Sherman D."/>
            <person name="Fischer G."/>
            <person name="Durrens P."/>
            <person name="Casaregola S."/>
            <person name="Lafontaine I."/>
            <person name="de Montigny J."/>
            <person name="Marck C."/>
            <person name="Neuveglise C."/>
            <person name="Talla E."/>
            <person name="Goffard N."/>
            <person name="Frangeul L."/>
            <person name="Aigle M."/>
            <person name="Anthouard V."/>
            <person name="Babour A."/>
            <person name="Barbe V."/>
            <person name="Barnay S."/>
            <person name="Blanchin S."/>
            <person name="Beckerich J.M."/>
            <person name="Beyne E."/>
            <person name="Bleykasten C."/>
            <person name="Boisrame A."/>
            <person name="Boyer J."/>
            <person name="Cattolico L."/>
            <person name="Confanioleri F."/>
            <person name="de Daruvar A."/>
            <person name="Despons L."/>
            <person name="Fabre E."/>
            <person name="Fairhead C."/>
            <person name="Ferry-Dumazet H."/>
            <person name="Groppi A."/>
            <person name="Hantraye F."/>
            <person name="Hennequin C."/>
            <person name="Jauniaux N."/>
            <person name="Joyet P."/>
            <person name="Kachouri R."/>
            <person name="Kerrest A."/>
            <person name="Koszul R."/>
            <person name="Lemaire M."/>
            <person name="Lesur I."/>
            <person name="Ma L."/>
            <person name="Muller H."/>
            <person name="Nicaud J.M."/>
            <person name="Nikolski M."/>
            <person name="Oztas S."/>
            <person name="Ozier-Kalogeropoulos O."/>
            <person name="Pellenz S."/>
            <person name="Potier S."/>
            <person name="Richard G.F."/>
            <person name="Straub M.L."/>
            <person name="Suleau A."/>
            <person name="Swennene D."/>
            <person name="Tekaia F."/>
            <person name="Wesolowski-Louvel M."/>
            <person name="Westhof E."/>
            <person name="Wirth B."/>
            <person name="Zeniou-Meyer M."/>
            <person name="Zivanovic I."/>
            <person name="Bolotin-Fukuhara M."/>
            <person name="Thierry A."/>
            <person name="Bouchier C."/>
            <person name="Caudron B."/>
            <person name="Scarpelli C."/>
            <person name="Gaillardin C."/>
            <person name="Weissenbach J."/>
            <person name="Wincker P."/>
            <person name="Souciet J.L."/>
        </authorList>
    </citation>
    <scope>NUCLEOTIDE SEQUENCE [LARGE SCALE GENOMIC DNA]</scope>
    <source>
        <strain evidence="5">ATCC 2001 / BCRC 20586 / JCM 3761 / NBRC 0622 / NRRL Y-65 / CBS 138</strain>
    </source>
</reference>
<evidence type="ECO:0000313" key="5">
    <source>
        <dbReference type="Proteomes" id="UP000002428"/>
    </source>
</evidence>
<evidence type="ECO:0000313" key="4">
    <source>
        <dbReference type="EMBL" id="CAG59454.1"/>
    </source>
</evidence>
<dbReference type="VEuPathDB" id="FungiDB:CAGL0G03751g"/>
<gene>
    <name evidence="3 4" type="ordered locus">CAGL0G03751g</name>
</gene>
<feature type="compositionally biased region" description="Acidic residues" evidence="2">
    <location>
        <begin position="50"/>
        <end position="95"/>
    </location>
</feature>
<protein>
    <submittedName>
        <fullName evidence="4">Uncharacterized protein</fullName>
    </submittedName>
</protein>
<dbReference type="InterPro" id="IPR019734">
    <property type="entry name" value="TPR_rpt"/>
</dbReference>
<evidence type="ECO:0000256" key="1">
    <source>
        <dbReference type="PROSITE-ProRule" id="PRU00339"/>
    </source>
</evidence>
<dbReference type="AlphaFoldDB" id="Q6FTB7"/>
<dbReference type="STRING" id="284593.Q6FTB7"/>
<dbReference type="EMBL" id="CR380953">
    <property type="protein sequence ID" value="CAG59454.1"/>
    <property type="molecule type" value="Genomic_DNA"/>
</dbReference>
<dbReference type="Gene3D" id="1.25.40.10">
    <property type="entry name" value="Tetratricopeptide repeat domain"/>
    <property type="match status" value="1"/>
</dbReference>
<dbReference type="InParanoid" id="Q6FTB7"/>
<evidence type="ECO:0000313" key="3">
    <source>
        <dbReference type="CGD" id="CAL0137551"/>
    </source>
</evidence>
<sequence length="316" mass="35397">MDECRDIARRLDEGEAAGEAADCGLLLKLARGLIQHGIANSDLFNGMEGGDGDDDDDDEQGEYEDEEGDEDGDDDNENDNDNANDVDVDVDDEGEGVGAQPTVNTKFYQFDLEEEEDLDDDEESGAEDEEEEFRFSDYVDGDPFENALVVLQRGEEIAQGEMLVDVYKLMGEAYAEVGAEDDSINCYERAIEVIESRESGERDLTKQIEILERLSQNLKLSAEVSADKKLEIANKLKGYLEKQLSQDKDDETNLARLEEVKLDIREIKMEKEMDQSGNSKELLKNLILTQMAKLDPLKGKRKAVNDLSGMIVKKKK</sequence>
<feature type="region of interest" description="Disordered" evidence="2">
    <location>
        <begin position="40"/>
        <end position="133"/>
    </location>
</feature>
<dbReference type="InterPro" id="IPR011990">
    <property type="entry name" value="TPR-like_helical_dom_sf"/>
</dbReference>
<dbReference type="HOGENOM" id="CLU_821792_0_0_1"/>
<proteinExistence type="predicted"/>
<dbReference type="CGD" id="CAL0137551">
    <property type="gene designation" value="CAGL0G03751g"/>
</dbReference>
<organism evidence="4 5">
    <name type="scientific">Candida glabrata (strain ATCC 2001 / BCRC 20586 / JCM 3761 / NBRC 0622 / NRRL Y-65 / CBS 138)</name>
    <name type="common">Yeast</name>
    <name type="synonym">Nakaseomyces glabratus</name>
    <dbReference type="NCBI Taxonomy" id="284593"/>
    <lineage>
        <taxon>Eukaryota</taxon>
        <taxon>Fungi</taxon>
        <taxon>Dikarya</taxon>
        <taxon>Ascomycota</taxon>
        <taxon>Saccharomycotina</taxon>
        <taxon>Saccharomycetes</taxon>
        <taxon>Saccharomycetales</taxon>
        <taxon>Saccharomycetaceae</taxon>
        <taxon>Nakaseomyces</taxon>
    </lineage>
</organism>
<keyword evidence="1" id="KW-0802">TPR repeat</keyword>